<feature type="binding site" description="in other chain" evidence="10">
    <location>
        <position position="108"/>
    </location>
    <ligand>
        <name>L-methionine</name>
        <dbReference type="ChEBI" id="CHEBI:57844"/>
        <note>ligand shared between two neighboring subunits</note>
    </ligand>
</feature>
<dbReference type="CDD" id="cd18079">
    <property type="entry name" value="S-AdoMet_synt"/>
    <property type="match status" value="1"/>
</dbReference>
<comment type="cofactor">
    <cofactor evidence="10">
        <name>Mg(2+)</name>
        <dbReference type="ChEBI" id="CHEBI:18420"/>
    </cofactor>
    <text evidence="10">Binds 2 divalent ions per subunit.</text>
</comment>
<dbReference type="InterPro" id="IPR022631">
    <property type="entry name" value="ADOMET_SYNTHASE_CS"/>
</dbReference>
<keyword evidence="6 10" id="KW-0547">Nucleotide-binding</keyword>
<dbReference type="STRING" id="223184.AS25_03805"/>
<dbReference type="Gene3D" id="3.30.300.10">
    <property type="match status" value="3"/>
</dbReference>
<evidence type="ECO:0000256" key="3">
    <source>
        <dbReference type="ARBA" id="ARBA00022563"/>
    </source>
</evidence>
<evidence type="ECO:0000256" key="10">
    <source>
        <dbReference type="HAMAP-Rule" id="MF_00086"/>
    </source>
</evidence>
<evidence type="ECO:0000313" key="16">
    <source>
        <dbReference type="EMBL" id="KHE74931.1"/>
    </source>
</evidence>
<keyword evidence="5 10" id="KW-0479">Metal-binding</keyword>
<dbReference type="Proteomes" id="UP000030664">
    <property type="component" value="Unassembled WGS sequence"/>
</dbReference>
<dbReference type="FunFam" id="3.30.300.10:FF:000003">
    <property type="entry name" value="S-adenosylmethionine synthase"/>
    <property type="match status" value="1"/>
</dbReference>
<feature type="binding site" evidence="10">
    <location>
        <position position="26"/>
    </location>
    <ligand>
        <name>Mg(2+)</name>
        <dbReference type="ChEBI" id="CHEBI:18420"/>
    </ligand>
</feature>
<dbReference type="EC" id="2.5.1.6" evidence="10"/>
<comment type="function">
    <text evidence="10">Catalyzes the formation of S-adenosylmethionine (AdoMet) from methionine and ATP. The overall synthetic reaction is composed of two sequential steps, AdoMet formation and the subsequent tripolyphosphate hydrolysis which occurs prior to release of AdoMet from the enzyme.</text>
</comment>
<keyword evidence="9 10" id="KW-0630">Potassium</keyword>
<dbReference type="GO" id="GO:0006556">
    <property type="term" value="P:S-adenosylmethionine biosynthetic process"/>
    <property type="evidence" value="ECO:0007669"/>
    <property type="project" value="UniProtKB-UniRule"/>
</dbReference>
<feature type="binding site" description="in other chain" evidence="10">
    <location>
        <position position="65"/>
    </location>
    <ligand>
        <name>L-methionine</name>
        <dbReference type="ChEBI" id="CHEBI:57844"/>
        <note>ligand shared between two neighboring subunits</note>
    </ligand>
</feature>
<feature type="region of interest" description="Flexible loop" evidence="10">
    <location>
        <begin position="108"/>
        <end position="118"/>
    </location>
</feature>
<keyword evidence="4 10" id="KW-0808">Transferase</keyword>
<dbReference type="eggNOG" id="COG0192">
    <property type="taxonomic scope" value="Bacteria"/>
</dbReference>
<comment type="caution">
    <text evidence="16">The sequence shown here is derived from an EMBL/GenBank/DDBJ whole genome shotgun (WGS) entry which is preliminary data.</text>
</comment>
<feature type="binding site" evidence="10">
    <location>
        <position position="282"/>
    </location>
    <ligand>
        <name>ATP</name>
        <dbReference type="ChEBI" id="CHEBI:30616"/>
        <note>ligand shared between two neighboring subunits</note>
    </ligand>
</feature>
<accession>A0A0B0DAG0</accession>
<evidence type="ECO:0000256" key="5">
    <source>
        <dbReference type="ARBA" id="ARBA00022723"/>
    </source>
</evidence>
<dbReference type="PROSITE" id="PS00376">
    <property type="entry name" value="ADOMET_SYNTHASE_1"/>
    <property type="match status" value="1"/>
</dbReference>
<evidence type="ECO:0000259" key="13">
    <source>
        <dbReference type="Pfam" id="PF00438"/>
    </source>
</evidence>
<evidence type="ECO:0000256" key="4">
    <source>
        <dbReference type="ARBA" id="ARBA00022679"/>
    </source>
</evidence>
<feature type="binding site" description="in other chain" evidence="10">
    <location>
        <begin position="183"/>
        <end position="185"/>
    </location>
    <ligand>
        <name>ATP</name>
        <dbReference type="ChEBI" id="CHEBI:30616"/>
        <note>ligand shared between two neighboring subunits</note>
    </ligand>
</feature>
<feature type="domain" description="S-adenosylmethionine synthetase N-terminal" evidence="13">
    <location>
        <begin position="14"/>
        <end position="109"/>
    </location>
</feature>
<evidence type="ECO:0000256" key="2">
    <source>
        <dbReference type="ARBA" id="ARBA00009685"/>
    </source>
</evidence>
<dbReference type="InterPro" id="IPR022636">
    <property type="entry name" value="S-AdoMet_synthetase_sfam"/>
</dbReference>
<dbReference type="Pfam" id="PF02773">
    <property type="entry name" value="S-AdoMet_synt_C"/>
    <property type="match status" value="1"/>
</dbReference>
<feature type="domain" description="S-adenosylmethionine synthetase central" evidence="14">
    <location>
        <begin position="134"/>
        <end position="251"/>
    </location>
</feature>
<dbReference type="InterPro" id="IPR022628">
    <property type="entry name" value="S-AdoMet_synt_N"/>
</dbReference>
<dbReference type="GO" id="GO:0005524">
    <property type="term" value="F:ATP binding"/>
    <property type="evidence" value="ECO:0007669"/>
    <property type="project" value="UniProtKB-UniRule"/>
</dbReference>
<protein>
    <recommendedName>
        <fullName evidence="10">S-adenosylmethionine synthase</fullName>
        <shortName evidence="10">AdoMet synthase</shortName>
        <ecNumber evidence="10">2.5.1.6</ecNumber>
    </recommendedName>
    <alternativeName>
        <fullName evidence="10">MAT</fullName>
    </alternativeName>
    <alternativeName>
        <fullName evidence="10">Methionine adenosyltransferase</fullName>
    </alternativeName>
</protein>
<evidence type="ECO:0000256" key="11">
    <source>
        <dbReference type="RuleBase" id="RU000542"/>
    </source>
</evidence>
<dbReference type="GO" id="GO:0006730">
    <property type="term" value="P:one-carbon metabolic process"/>
    <property type="evidence" value="ECO:0007669"/>
    <property type="project" value="UniProtKB-KW"/>
</dbReference>
<dbReference type="GO" id="GO:0005737">
    <property type="term" value="C:cytoplasm"/>
    <property type="evidence" value="ECO:0007669"/>
    <property type="project" value="UniProtKB-SubCell"/>
</dbReference>
<comment type="pathway">
    <text evidence="1 10">Amino-acid biosynthesis; S-adenosyl-L-methionine biosynthesis; S-adenosyl-L-methionine from L-methionine: step 1/1.</text>
</comment>
<evidence type="ECO:0000259" key="14">
    <source>
        <dbReference type="Pfam" id="PF02772"/>
    </source>
</evidence>
<evidence type="ECO:0000313" key="17">
    <source>
        <dbReference type="Proteomes" id="UP000030664"/>
    </source>
</evidence>
<proteinExistence type="inferred from homology"/>
<dbReference type="EMBL" id="JROM01000016">
    <property type="protein sequence ID" value="KHE74931.1"/>
    <property type="molecule type" value="Genomic_DNA"/>
</dbReference>
<dbReference type="GO" id="GO:0000287">
    <property type="term" value="F:magnesium ion binding"/>
    <property type="evidence" value="ECO:0007669"/>
    <property type="project" value="UniProtKB-UniRule"/>
</dbReference>
<dbReference type="Pfam" id="PF00438">
    <property type="entry name" value="S-AdoMet_synt_N"/>
    <property type="match status" value="1"/>
</dbReference>
<keyword evidence="7 10" id="KW-0067">ATP-binding</keyword>
<evidence type="ECO:0000256" key="8">
    <source>
        <dbReference type="ARBA" id="ARBA00022842"/>
    </source>
</evidence>
<dbReference type="GO" id="GO:0004478">
    <property type="term" value="F:methionine adenosyltransferase activity"/>
    <property type="evidence" value="ECO:0007669"/>
    <property type="project" value="UniProtKB-UniRule"/>
</dbReference>
<dbReference type="NCBIfam" id="TIGR01034">
    <property type="entry name" value="metK"/>
    <property type="match status" value="1"/>
</dbReference>
<dbReference type="InterPro" id="IPR022630">
    <property type="entry name" value="S-AdoMet_synt_C"/>
</dbReference>
<dbReference type="InterPro" id="IPR022629">
    <property type="entry name" value="S-AdoMet_synt_central"/>
</dbReference>
<evidence type="ECO:0000256" key="7">
    <source>
        <dbReference type="ARBA" id="ARBA00022840"/>
    </source>
</evidence>
<comment type="caution">
    <text evidence="10">Lacks conserved residue(s) required for the propagation of feature annotation.</text>
</comment>
<dbReference type="PROSITE" id="PS00377">
    <property type="entry name" value="ADOMET_SYNTHASE_2"/>
    <property type="match status" value="1"/>
</dbReference>
<evidence type="ECO:0000256" key="9">
    <source>
        <dbReference type="ARBA" id="ARBA00022958"/>
    </source>
</evidence>
<name>A0A0B0DAG0_9MICC</name>
<comment type="similarity">
    <text evidence="2 10 12">Belongs to the AdoMet synthase family.</text>
</comment>
<dbReference type="PANTHER" id="PTHR11964">
    <property type="entry name" value="S-ADENOSYLMETHIONINE SYNTHETASE"/>
    <property type="match status" value="1"/>
</dbReference>
<evidence type="ECO:0000256" key="1">
    <source>
        <dbReference type="ARBA" id="ARBA00005224"/>
    </source>
</evidence>
<dbReference type="PIRSF" id="PIRSF000497">
    <property type="entry name" value="MAT"/>
    <property type="match status" value="1"/>
</dbReference>
<gene>
    <name evidence="10" type="primary">metK</name>
    <name evidence="16" type="ORF">AS25_03805</name>
</gene>
<dbReference type="Pfam" id="PF02772">
    <property type="entry name" value="S-AdoMet_synt_M"/>
    <property type="match status" value="1"/>
</dbReference>
<comment type="cofactor">
    <cofactor evidence="10">
        <name>K(+)</name>
        <dbReference type="ChEBI" id="CHEBI:29103"/>
    </cofactor>
    <text evidence="10">Binds 1 potassium ion per subunit.</text>
</comment>
<comment type="subcellular location">
    <subcellularLocation>
        <location evidence="10 11">Cytoplasm</location>
    </subcellularLocation>
</comment>
<feature type="domain" description="S-adenosylmethionine synthetase C-terminal" evidence="15">
    <location>
        <begin position="254"/>
        <end position="392"/>
    </location>
</feature>
<comment type="catalytic activity">
    <reaction evidence="10">
        <text>L-methionine + ATP + H2O = S-adenosyl-L-methionine + phosphate + diphosphate</text>
        <dbReference type="Rhea" id="RHEA:21080"/>
        <dbReference type="ChEBI" id="CHEBI:15377"/>
        <dbReference type="ChEBI" id="CHEBI:30616"/>
        <dbReference type="ChEBI" id="CHEBI:33019"/>
        <dbReference type="ChEBI" id="CHEBI:43474"/>
        <dbReference type="ChEBI" id="CHEBI:57844"/>
        <dbReference type="ChEBI" id="CHEBI:59789"/>
        <dbReference type="EC" id="2.5.1.6"/>
    </reaction>
</comment>
<evidence type="ECO:0000259" key="15">
    <source>
        <dbReference type="Pfam" id="PF02773"/>
    </source>
</evidence>
<feature type="binding site" description="in other chain" evidence="10">
    <location>
        <position position="290"/>
    </location>
    <ligand>
        <name>L-methionine</name>
        <dbReference type="ChEBI" id="CHEBI:57844"/>
        <note>ligand shared between two neighboring subunits</note>
    </ligand>
</feature>
<keyword evidence="3 10" id="KW-0554">One-carbon metabolism</keyword>
<feature type="binding site" evidence="10">
    <location>
        <position position="52"/>
    </location>
    <ligand>
        <name>K(+)</name>
        <dbReference type="ChEBI" id="CHEBI:29103"/>
    </ligand>
</feature>
<feature type="binding site" description="in other chain" evidence="10">
    <location>
        <position position="24"/>
    </location>
    <ligand>
        <name>ATP</name>
        <dbReference type="ChEBI" id="CHEBI:30616"/>
        <note>ligand shared between two neighboring subunits</note>
    </ligand>
</feature>
<dbReference type="AlphaFoldDB" id="A0A0B0DAG0"/>
<reference evidence="16 17" key="1">
    <citation type="submission" date="2014-09" db="EMBL/GenBank/DDBJ databases">
        <title>High-quality draft genome sequence of Kocuria marina SO9-6, an actinobacterium isolated from a copper mine.</title>
        <authorList>
            <person name="Castro D.B."/>
            <person name="Pereira L.B."/>
            <person name="Silva M.V."/>
            <person name="Silva B.P."/>
            <person name="Zanardi B.R."/>
            <person name="Carlos C."/>
            <person name="Belgini D.R."/>
            <person name="Limache E.G."/>
            <person name="Lacerda G.V."/>
            <person name="Nery M.B."/>
            <person name="Gomes M.B."/>
            <person name="Souza S."/>
            <person name="Silva T.M."/>
            <person name="Rodrigues V.D."/>
            <person name="Paulino L.C."/>
            <person name="Vicentini R."/>
            <person name="Ferraz L.F."/>
            <person name="Ottoboni L.M."/>
        </authorList>
    </citation>
    <scope>NUCLEOTIDE SEQUENCE [LARGE SCALE GENOMIC DNA]</scope>
    <source>
        <strain evidence="16 17">SO9-6</strain>
    </source>
</reference>
<feature type="binding site" evidence="10">
    <location>
        <position position="259"/>
    </location>
    <ligand>
        <name>L-methionine</name>
        <dbReference type="ChEBI" id="CHEBI:57844"/>
        <note>ligand shared between two neighboring subunits</note>
    </ligand>
</feature>
<dbReference type="UniPathway" id="UPA00315">
    <property type="reaction ID" value="UER00080"/>
</dbReference>
<evidence type="ECO:0000256" key="12">
    <source>
        <dbReference type="RuleBase" id="RU004462"/>
    </source>
</evidence>
<organism evidence="16 17">
    <name type="scientific">Kocuria marina</name>
    <dbReference type="NCBI Taxonomy" id="223184"/>
    <lineage>
        <taxon>Bacteria</taxon>
        <taxon>Bacillati</taxon>
        <taxon>Actinomycetota</taxon>
        <taxon>Actinomycetes</taxon>
        <taxon>Micrococcales</taxon>
        <taxon>Micrococcaceae</taxon>
        <taxon>Kocuria</taxon>
    </lineage>
</organism>
<dbReference type="HAMAP" id="MF_00086">
    <property type="entry name" value="S_AdoMet_synth1"/>
    <property type="match status" value="1"/>
</dbReference>
<evidence type="ECO:0000256" key="6">
    <source>
        <dbReference type="ARBA" id="ARBA00022741"/>
    </source>
</evidence>
<sequence length="405" mass="43548">MWSPVSEASKHLRIFTSESVTEGHPDKICDQISDSILDALLTEDPNSSVAVETMVTTGLVHVAGEVKTDAYVEIPHIVRKTLLDIGYNSSVHGFDGEFCGVSISVGEQSNEIYEGVFTSLEERTGAARDPRDAQGAGDQGIMFGYASDETDTLMPAPILLAHRLSEQLTRVRKTAVLPGLRPDGKTQVTLGYDGHTPVSVDTVVVSSQHAENYDLDQLTRDLTTSVISPVLEDSGLDLSATKIIVNPAGNFVRGGPVGDAGLTGRKIIVDTYGGMARHGGGAFSGKDPSKVDRSAAYAMRWVAKNVVAAGLARRAEVQVAYAIGQARPVGLYVETFGTETVDPARIEKAISEVFDLRPLAIIEDLDLKRPIYAKTAAHGHFGRTDPDFTWERTDRVQELRSAAGL</sequence>
<feature type="binding site" evidence="10">
    <location>
        <position position="286"/>
    </location>
    <ligand>
        <name>ATP</name>
        <dbReference type="ChEBI" id="CHEBI:30616"/>
        <note>ligand shared between two neighboring subunits</note>
    </ligand>
</feature>
<keyword evidence="10" id="KW-0963">Cytoplasm</keyword>
<feature type="binding site" evidence="10">
    <location>
        <position position="259"/>
    </location>
    <ligand>
        <name>ATP</name>
        <dbReference type="ChEBI" id="CHEBI:30616"/>
        <note>ligand shared between two neighboring subunits</note>
    </ligand>
</feature>
<dbReference type="InterPro" id="IPR002133">
    <property type="entry name" value="S-AdoMet_synthetase"/>
</dbReference>
<comment type="subunit">
    <text evidence="10">Homotetramer; dimer of dimers.</text>
</comment>
<dbReference type="SUPFAM" id="SSF55973">
    <property type="entry name" value="S-adenosylmethionine synthetase"/>
    <property type="match status" value="3"/>
</dbReference>
<keyword evidence="8 10" id="KW-0460">Magnesium</keyword>
<feature type="binding site" description="in other chain" evidence="10">
    <location>
        <begin position="265"/>
        <end position="266"/>
    </location>
    <ligand>
        <name>ATP</name>
        <dbReference type="ChEBI" id="CHEBI:30616"/>
        <note>ligand shared between two neighboring subunits</note>
    </ligand>
</feature>